<reference evidence="1 2" key="1">
    <citation type="journal article" date="2023" name="Antonie Van Leeuwenhoek">
        <title>Mesoterricola silvestris gen. nov., sp. nov., Mesoterricola sediminis sp. nov., Geothrix oryzae sp. nov., Geothrix edaphica sp. nov., Geothrix rubra sp. nov., and Geothrix limicola sp. nov., six novel members of Acidobacteriota isolated from soils.</title>
        <authorList>
            <person name="Itoh H."/>
            <person name="Sugisawa Y."/>
            <person name="Mise K."/>
            <person name="Xu Z."/>
            <person name="Kuniyasu M."/>
            <person name="Ushijima N."/>
            <person name="Kawano K."/>
            <person name="Kobayashi E."/>
            <person name="Shiratori Y."/>
            <person name="Masuda Y."/>
            <person name="Senoo K."/>
        </authorList>
    </citation>
    <scope>NUCLEOTIDE SEQUENCE [LARGE SCALE GENOMIC DNA]</scope>
    <source>
        <strain evidence="1 2">Red804</strain>
    </source>
</reference>
<dbReference type="SUPFAM" id="SSF75708">
    <property type="entry name" value="Chemotaxis phosphatase CheZ"/>
    <property type="match status" value="1"/>
</dbReference>
<evidence type="ECO:0008006" key="3">
    <source>
        <dbReference type="Google" id="ProtNLM"/>
    </source>
</evidence>
<dbReference type="RefSeq" id="WP_285577999.1">
    <property type="nucleotide sequence ID" value="NZ_BSDE01000010.1"/>
</dbReference>
<comment type="caution">
    <text evidence="1">The sequence shown here is derived from an EMBL/GenBank/DDBJ whole genome shotgun (WGS) entry which is preliminary data.</text>
</comment>
<dbReference type="EMBL" id="BSDE01000010">
    <property type="protein sequence ID" value="GLH75040.1"/>
    <property type="molecule type" value="Genomic_DNA"/>
</dbReference>
<name>A0ABQ5QJJ1_9BACT</name>
<dbReference type="Gene3D" id="1.10.287.500">
    <property type="entry name" value="Helix hairpin bin"/>
    <property type="match status" value="1"/>
</dbReference>
<proteinExistence type="predicted"/>
<protein>
    <recommendedName>
        <fullName evidence="3">Chemotaxis protein CheZ</fullName>
    </recommendedName>
</protein>
<sequence length="176" mass="19640">MPEKPPDNQAIPDQLMQIAQEQEGGAERVLGQIEVVQHSFEEIQSLSKECQEILSNLVAPSEELEVLIAKLEEIGFHADNGAYNIQGAFDLYQYQDVVRQKLERVGRSLIEVSQYVLTRLQPTEDHLPKMAPSGRDILHREPQMADVTKADADSVVAEFFAKALKEKAAKKAEGSI</sequence>
<evidence type="ECO:0000313" key="2">
    <source>
        <dbReference type="Proteomes" id="UP001165069"/>
    </source>
</evidence>
<accession>A0ABQ5QJJ1</accession>
<evidence type="ECO:0000313" key="1">
    <source>
        <dbReference type="EMBL" id="GLH75040.1"/>
    </source>
</evidence>
<dbReference type="Proteomes" id="UP001165069">
    <property type="component" value="Unassembled WGS sequence"/>
</dbReference>
<keyword evidence="2" id="KW-1185">Reference proteome</keyword>
<gene>
    <name evidence="1" type="ORF">GETHLI_35430</name>
</gene>
<organism evidence="1 2">
    <name type="scientific">Geothrix limicola</name>
    <dbReference type="NCBI Taxonomy" id="2927978"/>
    <lineage>
        <taxon>Bacteria</taxon>
        <taxon>Pseudomonadati</taxon>
        <taxon>Acidobacteriota</taxon>
        <taxon>Holophagae</taxon>
        <taxon>Holophagales</taxon>
        <taxon>Holophagaceae</taxon>
        <taxon>Geothrix</taxon>
    </lineage>
</organism>